<reference evidence="7" key="1">
    <citation type="submission" date="2017-04" db="EMBL/GenBank/DDBJ databases">
        <title>Complete Genome Sequences of Twelve Strains of a Stable Defined Moderately Diverse Mouse Microbiota 2 (sDMDMm2).</title>
        <authorList>
            <person name="Uchimura Y."/>
            <person name="Wyss M."/>
            <person name="Brugiroux S."/>
            <person name="Limenitakis J.P."/>
            <person name="Stecher B."/>
            <person name="McCoy K.D."/>
            <person name="Macpherson A.J."/>
        </authorList>
    </citation>
    <scope>NUCLEOTIDE SEQUENCE</scope>
    <source>
        <strain evidence="7">YL58</strain>
    </source>
</reference>
<dbReference type="InterPro" id="IPR016177">
    <property type="entry name" value="DNA-bd_dom_sf"/>
</dbReference>
<dbReference type="Gene3D" id="1.10.443.10">
    <property type="entry name" value="Intergrase catalytic core"/>
    <property type="match status" value="1"/>
</dbReference>
<evidence type="ECO:0000256" key="4">
    <source>
        <dbReference type="PROSITE-ProRule" id="PRU01248"/>
    </source>
</evidence>
<dbReference type="STRING" id="1796616.A4V09_08940"/>
<keyword evidence="8" id="KW-1185">Reference proteome</keyword>
<dbReference type="InterPro" id="IPR002104">
    <property type="entry name" value="Integrase_catalytic"/>
</dbReference>
<dbReference type="EMBL" id="CP015405">
    <property type="protein sequence ID" value="ANU75882.1"/>
    <property type="molecule type" value="Genomic_DNA"/>
</dbReference>
<name>A0A1C7ICE9_9FIRM</name>
<proteinExistence type="inferred from homology"/>
<dbReference type="GO" id="GO:0003677">
    <property type="term" value="F:DNA binding"/>
    <property type="evidence" value="ECO:0007669"/>
    <property type="project" value="UniProtKB-UniRule"/>
</dbReference>
<dbReference type="RefSeq" id="WP_065542062.1">
    <property type="nucleotide sequence ID" value="NZ_CP015405.2"/>
</dbReference>
<dbReference type="AlphaFoldDB" id="A0A1C7ICE9"/>
<accession>A0A1C7ICE9</accession>
<dbReference type="PANTHER" id="PTHR30349:SF41">
    <property type="entry name" value="INTEGRASE_RECOMBINASE PROTEIN MJ0367-RELATED"/>
    <property type="match status" value="1"/>
</dbReference>
<dbReference type="Gene3D" id="1.10.150.130">
    <property type="match status" value="1"/>
</dbReference>
<dbReference type="InterPro" id="IPR011010">
    <property type="entry name" value="DNA_brk_join_enz"/>
</dbReference>
<evidence type="ECO:0000256" key="2">
    <source>
        <dbReference type="ARBA" id="ARBA00023125"/>
    </source>
</evidence>
<evidence type="ECO:0000259" key="6">
    <source>
        <dbReference type="PROSITE" id="PS51900"/>
    </source>
</evidence>
<dbReference type="InterPro" id="IPR013762">
    <property type="entry name" value="Integrase-like_cat_sf"/>
</dbReference>
<gene>
    <name evidence="7" type="ORF">A4V09_08940</name>
</gene>
<dbReference type="Gene3D" id="3.30.160.60">
    <property type="entry name" value="Classic Zinc Finger"/>
    <property type="match status" value="1"/>
</dbReference>
<dbReference type="OrthoDB" id="9801717at2"/>
<dbReference type="SUPFAM" id="SSF56349">
    <property type="entry name" value="DNA breaking-rejoining enzymes"/>
    <property type="match status" value="1"/>
</dbReference>
<keyword evidence="3" id="KW-0233">DNA recombination</keyword>
<evidence type="ECO:0000256" key="1">
    <source>
        <dbReference type="ARBA" id="ARBA00008857"/>
    </source>
</evidence>
<dbReference type="CDD" id="cd01189">
    <property type="entry name" value="INT_ICEBs1_C_like"/>
    <property type="match status" value="1"/>
</dbReference>
<dbReference type="GO" id="GO:0006310">
    <property type="term" value="P:DNA recombination"/>
    <property type="evidence" value="ECO:0007669"/>
    <property type="project" value="UniProtKB-KW"/>
</dbReference>
<protein>
    <submittedName>
        <fullName evidence="7">Site-specific integrase</fullName>
    </submittedName>
</protein>
<dbReference type="PROSITE" id="PS51900">
    <property type="entry name" value="CB"/>
    <property type="match status" value="1"/>
</dbReference>
<evidence type="ECO:0000256" key="3">
    <source>
        <dbReference type="ARBA" id="ARBA00023172"/>
    </source>
</evidence>
<dbReference type="Pfam" id="PF02920">
    <property type="entry name" value="Integrase_DNA"/>
    <property type="match status" value="1"/>
</dbReference>
<dbReference type="InterPro" id="IPR044068">
    <property type="entry name" value="CB"/>
</dbReference>
<evidence type="ECO:0000313" key="8">
    <source>
        <dbReference type="Proteomes" id="UP000092574"/>
    </source>
</evidence>
<dbReference type="KEGG" id="byl:A4V09_08940"/>
<sequence length="399" mass="46777">MSEKRKDNKGRILRTGESQRKDLIYQYRYTDIHGKRQTIYSSDLKELREKEKEIQKQLDDGINYAAGKITVIALLERYISLKQGVRYNTKVGYNFVLNLIKKEDFGYRQIGDIKVSDAQRWIMKLHNDGKGYSTITSVRGVVKPAFQMAYNGDIIRRNPFDFKLVDVVPNDSQKRIAMTEEQQKIWMDFIREDKTYTKYYDEFVVLLGTGMRVSEFCGLTKGDLDFENRRIRVDHQLVRERGGKYYVEKTKTECGCRFIPMTEEVYESLKNILANRRKIKTEMIVDGYRGFLLIDKDEHPKVALHIENEMRWAMKKYKKLHPENPLPHITPHVFRHTFCTNMANSGMDIKTLQYVMGHSDVGVTLNVYTHASYDRAAEQMAKVIGFKVTDVREKQRKSG</sequence>
<keyword evidence="2 4" id="KW-0238">DNA-binding</keyword>
<dbReference type="GO" id="GO:0008907">
    <property type="term" value="F:integrase activity"/>
    <property type="evidence" value="ECO:0007669"/>
    <property type="project" value="InterPro"/>
</dbReference>
<feature type="domain" description="Tyr recombinase" evidence="5">
    <location>
        <begin position="173"/>
        <end position="381"/>
    </location>
</feature>
<organism evidence="7 8">
    <name type="scientific">Blautia pseudococcoides</name>
    <dbReference type="NCBI Taxonomy" id="1796616"/>
    <lineage>
        <taxon>Bacteria</taxon>
        <taxon>Bacillati</taxon>
        <taxon>Bacillota</taxon>
        <taxon>Clostridia</taxon>
        <taxon>Lachnospirales</taxon>
        <taxon>Lachnospiraceae</taxon>
        <taxon>Blautia</taxon>
    </lineage>
</organism>
<dbReference type="SUPFAM" id="SSF54171">
    <property type="entry name" value="DNA-binding domain"/>
    <property type="match status" value="1"/>
</dbReference>
<evidence type="ECO:0000313" key="7">
    <source>
        <dbReference type="EMBL" id="ANU75882.1"/>
    </source>
</evidence>
<dbReference type="PANTHER" id="PTHR30349">
    <property type="entry name" value="PHAGE INTEGRASE-RELATED"/>
    <property type="match status" value="1"/>
</dbReference>
<dbReference type="Pfam" id="PF00589">
    <property type="entry name" value="Phage_integrase"/>
    <property type="match status" value="1"/>
</dbReference>
<dbReference type="InterPro" id="IPR010998">
    <property type="entry name" value="Integrase_recombinase_N"/>
</dbReference>
<evidence type="ECO:0000259" key="5">
    <source>
        <dbReference type="PROSITE" id="PS51898"/>
    </source>
</evidence>
<dbReference type="PROSITE" id="PS51898">
    <property type="entry name" value="TYR_RECOMBINASE"/>
    <property type="match status" value="1"/>
</dbReference>
<feature type="domain" description="Core-binding (CB)" evidence="6">
    <location>
        <begin position="69"/>
        <end position="150"/>
    </location>
</feature>
<comment type="similarity">
    <text evidence="1">Belongs to the 'phage' integrase family.</text>
</comment>
<dbReference type="Proteomes" id="UP000092574">
    <property type="component" value="Chromosome"/>
</dbReference>
<dbReference type="InterPro" id="IPR050090">
    <property type="entry name" value="Tyrosine_recombinase_XerCD"/>
</dbReference>
<dbReference type="InterPro" id="IPR004191">
    <property type="entry name" value="Integrase_Tn916-type_DNA-bd_N"/>
</dbReference>